<name>A0AA94EF83_9GAMM</name>
<feature type="transmembrane region" description="Helical" evidence="1">
    <location>
        <begin position="12"/>
        <end position="33"/>
    </location>
</feature>
<accession>A0AA94EF83</accession>
<keyword evidence="3" id="KW-1185">Reference proteome</keyword>
<comment type="caution">
    <text evidence="2">The sequence shown here is derived from an EMBL/GenBank/DDBJ whole genome shotgun (WGS) entry which is preliminary data.</text>
</comment>
<proteinExistence type="predicted"/>
<dbReference type="AlphaFoldDB" id="A0AA94EF83"/>
<dbReference type="RefSeq" id="WP_105306564.1">
    <property type="nucleotide sequence ID" value="NZ_PIPS01000002.1"/>
</dbReference>
<evidence type="ECO:0000313" key="2">
    <source>
        <dbReference type="EMBL" id="RUO43382.1"/>
    </source>
</evidence>
<dbReference type="EMBL" id="PIPS01000002">
    <property type="protein sequence ID" value="RUO43382.1"/>
    <property type="molecule type" value="Genomic_DNA"/>
</dbReference>
<protein>
    <submittedName>
        <fullName evidence="2">Uncharacterized protein</fullName>
    </submittedName>
</protein>
<evidence type="ECO:0000256" key="1">
    <source>
        <dbReference type="SAM" id="Phobius"/>
    </source>
</evidence>
<gene>
    <name evidence="2" type="ORF">CWE23_08515</name>
</gene>
<reference evidence="3" key="1">
    <citation type="journal article" date="2018" name="Front. Microbiol.">
        <title>Genome-Based Analysis Reveals the Taxonomy and Diversity of the Family Idiomarinaceae.</title>
        <authorList>
            <person name="Liu Y."/>
            <person name="Lai Q."/>
            <person name="Shao Z."/>
        </authorList>
    </citation>
    <scope>NUCLEOTIDE SEQUENCE [LARGE SCALE GENOMIC DNA]</scope>
    <source>
        <strain evidence="3">SN-14</strain>
    </source>
</reference>
<evidence type="ECO:0000313" key="3">
    <source>
        <dbReference type="Proteomes" id="UP000286680"/>
    </source>
</evidence>
<dbReference type="Proteomes" id="UP000286680">
    <property type="component" value="Unassembled WGS sequence"/>
</dbReference>
<keyword evidence="1" id="KW-1133">Transmembrane helix</keyword>
<organism evidence="2 3">
    <name type="scientific">Idiomarina aquatica</name>
    <dbReference type="NCBI Taxonomy" id="1327752"/>
    <lineage>
        <taxon>Bacteria</taxon>
        <taxon>Pseudomonadati</taxon>
        <taxon>Pseudomonadota</taxon>
        <taxon>Gammaproteobacteria</taxon>
        <taxon>Alteromonadales</taxon>
        <taxon>Idiomarinaceae</taxon>
        <taxon>Idiomarina</taxon>
    </lineage>
</organism>
<keyword evidence="1" id="KW-0472">Membrane</keyword>
<sequence length="85" mass="9639">MQQSTQIKLLKTAMITGITLILLGHVVLIVTFGNDNIDFRGYILGAAMNAVGIILSLPTKIYLTLLLMEREERDNKNTHWQDRIK</sequence>
<keyword evidence="1" id="KW-0812">Transmembrane</keyword>
<feature type="transmembrane region" description="Helical" evidence="1">
    <location>
        <begin position="39"/>
        <end position="63"/>
    </location>
</feature>